<comment type="caution">
    <text evidence="2">The sequence shown here is derived from an EMBL/GenBank/DDBJ whole genome shotgun (WGS) entry which is preliminary data.</text>
</comment>
<dbReference type="CDD" id="cd02947">
    <property type="entry name" value="TRX_family"/>
    <property type="match status" value="1"/>
</dbReference>
<dbReference type="EMBL" id="JAMKBJ010000001">
    <property type="protein sequence ID" value="MCZ8535998.1"/>
    <property type="molecule type" value="Genomic_DNA"/>
</dbReference>
<keyword evidence="3" id="KW-1185">Reference proteome</keyword>
<gene>
    <name evidence="2" type="ORF">M9R32_02180</name>
</gene>
<reference evidence="2" key="1">
    <citation type="submission" date="2022-05" db="EMBL/GenBank/DDBJ databases">
        <authorList>
            <person name="Colautti A."/>
            <person name="Iacumin L."/>
        </authorList>
    </citation>
    <scope>NUCLEOTIDE SEQUENCE</scope>
    <source>
        <strain evidence="2">SK 55</strain>
    </source>
</reference>
<dbReference type="RefSeq" id="WP_269925117.1">
    <property type="nucleotide sequence ID" value="NZ_JAMKBJ010000001.1"/>
</dbReference>
<dbReference type="InterPro" id="IPR013766">
    <property type="entry name" value="Thioredoxin_domain"/>
</dbReference>
<feature type="domain" description="Thioredoxin" evidence="1">
    <location>
        <begin position="5"/>
        <end position="96"/>
    </location>
</feature>
<protein>
    <submittedName>
        <fullName evidence="2">Thioredoxin family protein</fullName>
    </submittedName>
</protein>
<accession>A0A9X3RD33</accession>
<evidence type="ECO:0000313" key="3">
    <source>
        <dbReference type="Proteomes" id="UP001152173"/>
    </source>
</evidence>
<evidence type="ECO:0000259" key="1">
    <source>
        <dbReference type="Pfam" id="PF00085"/>
    </source>
</evidence>
<dbReference type="SUPFAM" id="SSF52833">
    <property type="entry name" value="Thioredoxin-like"/>
    <property type="match status" value="1"/>
</dbReference>
<dbReference type="Pfam" id="PF00085">
    <property type="entry name" value="Thioredoxin"/>
    <property type="match status" value="1"/>
</dbReference>
<dbReference type="AlphaFoldDB" id="A0A9X3RD33"/>
<organism evidence="2 3">
    <name type="scientific">Paenisporosarcina quisquiliarum</name>
    <dbReference type="NCBI Taxonomy" id="365346"/>
    <lineage>
        <taxon>Bacteria</taxon>
        <taxon>Bacillati</taxon>
        <taxon>Bacillota</taxon>
        <taxon>Bacilli</taxon>
        <taxon>Bacillales</taxon>
        <taxon>Caryophanaceae</taxon>
        <taxon>Paenisporosarcina</taxon>
    </lineage>
</organism>
<sequence length="109" mass="12597">MKSITTYEQWQEVVQREIHLLLFVKTTNCSVCEGLYPQIDELQSSVSVPFYVVNAAEVPELAGQLSLFTAPVVILMLQGKEYIRYARFVPVQEVMEKLQELQKWEESNV</sequence>
<dbReference type="InterPro" id="IPR036249">
    <property type="entry name" value="Thioredoxin-like_sf"/>
</dbReference>
<evidence type="ECO:0000313" key="2">
    <source>
        <dbReference type="EMBL" id="MCZ8535998.1"/>
    </source>
</evidence>
<name>A0A9X3RD33_9BACL</name>
<dbReference type="Gene3D" id="3.40.30.10">
    <property type="entry name" value="Glutaredoxin"/>
    <property type="match status" value="1"/>
</dbReference>
<proteinExistence type="predicted"/>
<dbReference type="Proteomes" id="UP001152173">
    <property type="component" value="Unassembled WGS sequence"/>
</dbReference>